<organism evidence="1">
    <name type="scientific">hydrothermal vent metagenome</name>
    <dbReference type="NCBI Taxonomy" id="652676"/>
    <lineage>
        <taxon>unclassified sequences</taxon>
        <taxon>metagenomes</taxon>
        <taxon>ecological metagenomes</taxon>
    </lineage>
</organism>
<proteinExistence type="predicted"/>
<accession>A0A3B1BM17</accession>
<protein>
    <submittedName>
        <fullName evidence="1">Uncharacterized protein</fullName>
    </submittedName>
</protein>
<reference evidence="1" key="1">
    <citation type="submission" date="2018-06" db="EMBL/GenBank/DDBJ databases">
        <authorList>
            <person name="Zhirakovskaya E."/>
        </authorList>
    </citation>
    <scope>NUCLEOTIDE SEQUENCE</scope>
</reference>
<evidence type="ECO:0000313" key="1">
    <source>
        <dbReference type="EMBL" id="VAX05777.1"/>
    </source>
</evidence>
<name>A0A3B1BM17_9ZZZZ</name>
<gene>
    <name evidence="1" type="ORF">MNBD_GAMMA26-2616</name>
</gene>
<dbReference type="AlphaFoldDB" id="A0A3B1BM17"/>
<dbReference type="EMBL" id="UOFX01000008">
    <property type="protein sequence ID" value="VAX05777.1"/>
    <property type="molecule type" value="Genomic_DNA"/>
</dbReference>
<sequence>MTHKHLIHAKHIVSAFKDKLSKSGVDHVGEGHFDELELLIESAISTAVLEEVEHALDKVQAVVTSLRKDVEHV</sequence>